<dbReference type="UniPathway" id="UPA00963"/>
<dbReference type="GO" id="GO:0044038">
    <property type="term" value="P:cell wall macromolecule biosynthetic process"/>
    <property type="evidence" value="ECO:0007669"/>
    <property type="project" value="InterPro"/>
</dbReference>
<evidence type="ECO:0000256" key="6">
    <source>
        <dbReference type="ARBA" id="ARBA00022475"/>
    </source>
</evidence>
<keyword evidence="10 13" id="KW-0472">Membrane</keyword>
<dbReference type="EC" id="2.4.2.46" evidence="4"/>
<feature type="transmembrane region" description="Helical" evidence="13">
    <location>
        <begin position="387"/>
        <end position="407"/>
    </location>
</feature>
<reference evidence="16 17" key="1">
    <citation type="journal article" date="2016" name="Nat. Commun.">
        <title>Thousands of microbial genomes shed light on interconnected biogeochemical processes in an aquifer system.</title>
        <authorList>
            <person name="Anantharaman K."/>
            <person name="Brown C.T."/>
            <person name="Hug L.A."/>
            <person name="Sharon I."/>
            <person name="Castelle C.J."/>
            <person name="Probst A.J."/>
            <person name="Thomas B.C."/>
            <person name="Singh A."/>
            <person name="Wilkins M.J."/>
            <person name="Karaoz U."/>
            <person name="Brodie E.L."/>
            <person name="Williams K.H."/>
            <person name="Hubbard S.S."/>
            <person name="Banfield J.F."/>
        </authorList>
    </citation>
    <scope>NUCLEOTIDE SEQUENCE [LARGE SCALE GENOMIC DNA]</scope>
</reference>
<dbReference type="Pfam" id="PF12250">
    <property type="entry name" value="AftA_N"/>
    <property type="match status" value="1"/>
</dbReference>
<dbReference type="STRING" id="1798680.A3J66_03240"/>
<evidence type="ECO:0000256" key="2">
    <source>
        <dbReference type="ARBA" id="ARBA00004776"/>
    </source>
</evidence>
<evidence type="ECO:0000259" key="15">
    <source>
        <dbReference type="Pfam" id="PF12250"/>
    </source>
</evidence>
<dbReference type="InterPro" id="IPR020963">
    <property type="entry name" value="ArabinofuranosylTrfase_AftA_N"/>
</dbReference>
<dbReference type="InterPro" id="IPR020959">
    <property type="entry name" value="ArabinofuranosylTrfase_AftA_C"/>
</dbReference>
<feature type="transmembrane region" description="Helical" evidence="13">
    <location>
        <begin position="354"/>
        <end position="375"/>
    </location>
</feature>
<comment type="caution">
    <text evidence="16">The sequence shown here is derived from an EMBL/GenBank/DDBJ whole genome shotgun (WGS) entry which is preliminary data.</text>
</comment>
<feature type="transmembrane region" description="Helical" evidence="13">
    <location>
        <begin position="12"/>
        <end position="29"/>
    </location>
</feature>
<comment type="similarity">
    <text evidence="3">Belongs to the glycosyltransferase 85 family.</text>
</comment>
<evidence type="ECO:0000256" key="9">
    <source>
        <dbReference type="ARBA" id="ARBA00022989"/>
    </source>
</evidence>
<proteinExistence type="inferred from homology"/>
<dbReference type="GO" id="GO:0016757">
    <property type="term" value="F:glycosyltransferase activity"/>
    <property type="evidence" value="ECO:0007669"/>
    <property type="project" value="InterPro"/>
</dbReference>
<evidence type="ECO:0000256" key="13">
    <source>
        <dbReference type="SAM" id="Phobius"/>
    </source>
</evidence>
<gene>
    <name evidence="16" type="ORF">A3J66_03240</name>
</gene>
<feature type="domain" description="Arabinofuranosyltransferase AftA C-terminal" evidence="14">
    <location>
        <begin position="437"/>
        <end position="561"/>
    </location>
</feature>
<feature type="transmembrane region" description="Helical" evidence="13">
    <location>
        <begin position="203"/>
        <end position="235"/>
    </location>
</feature>
<comment type="subcellular location">
    <subcellularLocation>
        <location evidence="1">Cell membrane</location>
        <topology evidence="1">Multi-pass membrane protein</topology>
    </subcellularLocation>
</comment>
<comment type="pathway">
    <text evidence="2">Cell wall biogenesis; cell wall polysaccharide biosynthesis.</text>
</comment>
<evidence type="ECO:0000256" key="1">
    <source>
        <dbReference type="ARBA" id="ARBA00004651"/>
    </source>
</evidence>
<dbReference type="GO" id="GO:0005886">
    <property type="term" value="C:plasma membrane"/>
    <property type="evidence" value="ECO:0007669"/>
    <property type="project" value="UniProtKB-SubCell"/>
</dbReference>
<evidence type="ECO:0000259" key="14">
    <source>
        <dbReference type="Pfam" id="PF12249"/>
    </source>
</evidence>
<dbReference type="EMBL" id="MFQB01000037">
    <property type="protein sequence ID" value="OGH66327.1"/>
    <property type="molecule type" value="Genomic_DNA"/>
</dbReference>
<comment type="catalytic activity">
    <reaction evidence="12">
        <text>Adds an alpha-D-arabinofuranosyl group from trans,octacis-decaprenylphospho-beta-D-arabinofuranose at the 5-O-position of the eighth, tenth and twelfth galactofuranose unit of the galactofuranan chain of [beta-D-galactofuranosyl-(1-&gt;5)-beta-D-galactofuranosyl-(1-&gt;6)]14-beta-D-galactofuranosyl-(1-&gt;5)-beta-D-galactofuranosyl-(1-&gt;4)-alpha-L-rhamnopyranosyl-(1-&gt;3)-N-acetyl-alpha-D-glucosaminyl-diphospho-trans,octacis-decaprenol.</text>
        <dbReference type="EC" id="2.4.2.46"/>
    </reaction>
</comment>
<sequence>MLALTDLHQLLLVKFCFFLFILFGAVAVYRRWKPSVFLLGFGVLSAAAYFFLIHGTKLMFWGLTADEVTIAAMYEIFAHGSVFLDFAYSALPPFYPPLWFQGFGLVGRLFNWNGVQIAKVGTMTTLALFPLGLYAIQRLYARYSGAVGGVLASFFGAIFVLVVSDWDAVILKPYELVSATLVILWSVCLMSDIHRKTMTKTRVFFYGVGGGVLFLVFYFWFFLAAIGVALFHLFTRPSRKMYVQFVVIGLIVLIVGSIYWLPLARAYHVSGAENWQLGFFVKDWIATHSVTGGSFSLKAVIFLGGLVSLVCLRKSVYIRSLLSLFVAGYVWQLMGITTLLLFSSPLQESKGFFFWNRTILALGAAYGFAQVYEWLSKKYTFTRFHHQTAGVLGVIFFAPTMLFGTFADTPEVQEVRTRAMTLRPGVESLIAYLQGQERFSSRRVLTSGVPEVHAFIPLNTFLYFNQHNSHPAAHFSERLRYVRELALQTNPETFSQMVHQTPFGPIEAFIFYKGVSEKYPVYVVLDNFPNGIREEEIDIPRSLFDPQYFDTVYDNGDFVVILPKQIQPE</sequence>
<feature type="domain" description="Arabinofuranosyltransferase AftA N-terminal" evidence="15">
    <location>
        <begin position="9"/>
        <end position="341"/>
    </location>
</feature>
<keyword evidence="8 13" id="KW-0812">Transmembrane</keyword>
<name>A0A1F6M3W4_9BACT</name>
<dbReference type="GO" id="GO:0045227">
    <property type="term" value="P:capsule polysaccharide biosynthetic process"/>
    <property type="evidence" value="ECO:0007669"/>
    <property type="project" value="UniProtKB-UniPathway"/>
</dbReference>
<protein>
    <recommendedName>
        <fullName evidence="5">Galactan 5-O-arabinofuranosyltransferase</fullName>
        <ecNumber evidence="4">2.4.2.46</ecNumber>
    </recommendedName>
    <alternativeName>
        <fullName evidence="11">Arabinofuranosyltransferase AftA</fullName>
    </alternativeName>
</protein>
<evidence type="ECO:0000313" key="17">
    <source>
        <dbReference type="Proteomes" id="UP000176282"/>
    </source>
</evidence>
<keyword evidence="9 13" id="KW-1133">Transmembrane helix</keyword>
<feature type="transmembrane region" description="Helical" evidence="13">
    <location>
        <begin position="143"/>
        <end position="162"/>
    </location>
</feature>
<evidence type="ECO:0000256" key="8">
    <source>
        <dbReference type="ARBA" id="ARBA00022692"/>
    </source>
</evidence>
<dbReference type="AlphaFoldDB" id="A0A1F6M3W4"/>
<dbReference type="Proteomes" id="UP000176282">
    <property type="component" value="Unassembled WGS sequence"/>
</dbReference>
<feature type="transmembrane region" description="Helical" evidence="13">
    <location>
        <begin position="115"/>
        <end position="136"/>
    </location>
</feature>
<feature type="transmembrane region" description="Helical" evidence="13">
    <location>
        <begin position="241"/>
        <end position="261"/>
    </location>
</feature>
<keyword evidence="6" id="KW-1003">Cell membrane</keyword>
<evidence type="ECO:0000256" key="12">
    <source>
        <dbReference type="ARBA" id="ARBA00034030"/>
    </source>
</evidence>
<evidence type="ECO:0000256" key="5">
    <source>
        <dbReference type="ARBA" id="ARBA00020482"/>
    </source>
</evidence>
<evidence type="ECO:0000256" key="10">
    <source>
        <dbReference type="ARBA" id="ARBA00023136"/>
    </source>
</evidence>
<evidence type="ECO:0000256" key="11">
    <source>
        <dbReference type="ARBA" id="ARBA00033184"/>
    </source>
</evidence>
<accession>A0A1F6M3W4</accession>
<keyword evidence="7" id="KW-0808">Transferase</keyword>
<organism evidence="16 17">
    <name type="scientific">Candidatus Magasanikbacteria bacterium RIFCSPHIGHO2_02_FULL_47_14</name>
    <dbReference type="NCBI Taxonomy" id="1798680"/>
    <lineage>
        <taxon>Bacteria</taxon>
        <taxon>Candidatus Magasanikiibacteriota</taxon>
    </lineage>
</organism>
<evidence type="ECO:0000256" key="7">
    <source>
        <dbReference type="ARBA" id="ARBA00022679"/>
    </source>
</evidence>
<evidence type="ECO:0000313" key="16">
    <source>
        <dbReference type="EMBL" id="OGH66327.1"/>
    </source>
</evidence>
<dbReference type="Pfam" id="PF12249">
    <property type="entry name" value="AftA_C"/>
    <property type="match status" value="1"/>
</dbReference>
<feature type="transmembrane region" description="Helical" evidence="13">
    <location>
        <begin position="174"/>
        <end position="191"/>
    </location>
</feature>
<evidence type="ECO:0000256" key="4">
    <source>
        <dbReference type="ARBA" id="ARBA00012037"/>
    </source>
</evidence>
<feature type="transmembrane region" description="Helical" evidence="13">
    <location>
        <begin position="35"/>
        <end position="55"/>
    </location>
</feature>
<evidence type="ECO:0000256" key="3">
    <source>
        <dbReference type="ARBA" id="ARBA00009655"/>
    </source>
</evidence>
<feature type="transmembrane region" description="Helical" evidence="13">
    <location>
        <begin position="321"/>
        <end position="342"/>
    </location>
</feature>